<accession>A0A1L8WNQ3</accession>
<reference evidence="2 3" key="1">
    <citation type="submission" date="2014-12" db="EMBL/GenBank/DDBJ databases">
        <title>Draft genome sequences of 29 type strains of Enterococci.</title>
        <authorList>
            <person name="Zhong Z."/>
            <person name="Sun Z."/>
            <person name="Liu W."/>
            <person name="Zhang W."/>
            <person name="Zhang H."/>
        </authorList>
    </citation>
    <scope>NUCLEOTIDE SEQUENCE [LARGE SCALE GENOMIC DNA]</scope>
    <source>
        <strain evidence="2 3">DSM 15687</strain>
    </source>
</reference>
<dbReference type="OrthoDB" id="9792626at2"/>
<dbReference type="PROSITE" id="PS51819">
    <property type="entry name" value="VOC"/>
    <property type="match status" value="1"/>
</dbReference>
<gene>
    <name evidence="2" type="ORF">RV14_GL002230</name>
</gene>
<organism evidence="2 3">
    <name type="scientific">Enterococcus ratti</name>
    <dbReference type="NCBI Taxonomy" id="150033"/>
    <lineage>
        <taxon>Bacteria</taxon>
        <taxon>Bacillati</taxon>
        <taxon>Bacillota</taxon>
        <taxon>Bacilli</taxon>
        <taxon>Lactobacillales</taxon>
        <taxon>Enterococcaceae</taxon>
        <taxon>Enterococcus</taxon>
    </lineage>
</organism>
<sequence length="285" mass="33620">MKDFKLGAAIYLKSIAIRVKDRNKMIDFYKNTIGFDLKREENELAILGTQEQDSEMLLLEESPRANDYFGEIKKLRRLSLVIPSVEEMADILCRIRKTNYPIEGALEDQGRMGIFLKDPEGNELEIYHEETKEQNQLKVMDQESLLHKSKETYKKLSVDTYFEKIHLHVFDRLKERHFLNDLLGLKIYDEKNDIYVLNEGIFQVGITETKSKAMALPTHEVLGLDFLKFVITQESMERLIQHLKSFKVDFFLDQRHTVLTIYDSIGVEWWFVIDTKKVKNKVKYK</sequence>
<dbReference type="SUPFAM" id="SSF54593">
    <property type="entry name" value="Glyoxalase/Bleomycin resistance protein/Dihydroxybiphenyl dioxygenase"/>
    <property type="match status" value="2"/>
</dbReference>
<dbReference type="InterPro" id="IPR037523">
    <property type="entry name" value="VOC_core"/>
</dbReference>
<dbReference type="Pfam" id="PF14507">
    <property type="entry name" value="CppA_C"/>
    <property type="match status" value="1"/>
</dbReference>
<dbReference type="PANTHER" id="PTHR43279:SF1">
    <property type="entry name" value="CATECHOL-2,3-DIOXYGENASE"/>
    <property type="match status" value="1"/>
</dbReference>
<name>A0A1L8WNQ3_9ENTE</name>
<dbReference type="InterPro" id="IPR004360">
    <property type="entry name" value="Glyas_Fos-R_dOase_dom"/>
</dbReference>
<comment type="caution">
    <text evidence="2">The sequence shown here is derived from an EMBL/GenBank/DDBJ whole genome shotgun (WGS) entry which is preliminary data.</text>
</comment>
<dbReference type="InterPro" id="IPR032703">
    <property type="entry name" value="CppA_C"/>
</dbReference>
<dbReference type="EMBL" id="JXLB01000008">
    <property type="protein sequence ID" value="OJG82655.1"/>
    <property type="molecule type" value="Genomic_DNA"/>
</dbReference>
<dbReference type="Pfam" id="PF00903">
    <property type="entry name" value="Glyoxalase"/>
    <property type="match status" value="1"/>
</dbReference>
<protein>
    <submittedName>
        <fullName evidence="2">Glyoxalase family protein</fullName>
    </submittedName>
</protein>
<evidence type="ECO:0000313" key="3">
    <source>
        <dbReference type="Proteomes" id="UP000182152"/>
    </source>
</evidence>
<dbReference type="InterPro" id="IPR029068">
    <property type="entry name" value="Glyas_Bleomycin-R_OHBP_Dase"/>
</dbReference>
<dbReference type="AlphaFoldDB" id="A0A1L8WNQ3"/>
<evidence type="ECO:0000259" key="1">
    <source>
        <dbReference type="PROSITE" id="PS51819"/>
    </source>
</evidence>
<dbReference type="Proteomes" id="UP000182152">
    <property type="component" value="Unassembled WGS sequence"/>
</dbReference>
<feature type="domain" description="VOC" evidence="1">
    <location>
        <begin position="11"/>
        <end position="129"/>
    </location>
</feature>
<dbReference type="Gene3D" id="3.10.180.10">
    <property type="entry name" value="2,3-Dihydroxybiphenyl 1,2-Dioxygenase, domain 1"/>
    <property type="match status" value="2"/>
</dbReference>
<keyword evidence="3" id="KW-1185">Reference proteome</keyword>
<evidence type="ECO:0000313" key="2">
    <source>
        <dbReference type="EMBL" id="OJG82655.1"/>
    </source>
</evidence>
<proteinExistence type="predicted"/>
<dbReference type="PANTHER" id="PTHR43279">
    <property type="entry name" value="CATECHOL-2,3-DIOXYGENASE"/>
    <property type="match status" value="1"/>
</dbReference>
<dbReference type="STRING" id="150033.RV14_GL002230"/>
<dbReference type="RefSeq" id="WP_071855224.1">
    <property type="nucleotide sequence ID" value="NZ_JXLB01000008.1"/>
</dbReference>